<keyword evidence="4" id="KW-1185">Reference proteome</keyword>
<dbReference type="Proteomes" id="UP000521872">
    <property type="component" value="Unassembled WGS sequence"/>
</dbReference>
<reference evidence="3 4" key="1">
    <citation type="submission" date="2019-12" db="EMBL/GenBank/DDBJ databases">
        <authorList>
            <person name="Floudas D."/>
            <person name="Bentzer J."/>
            <person name="Ahren D."/>
            <person name="Johansson T."/>
            <person name="Persson P."/>
            <person name="Tunlid A."/>
        </authorList>
    </citation>
    <scope>NUCLEOTIDE SEQUENCE [LARGE SCALE GENOMIC DNA]</scope>
    <source>
        <strain evidence="3 4">CBS 102.39</strain>
    </source>
</reference>
<protein>
    <recommendedName>
        <fullName evidence="2">DUF3074 domain-containing protein</fullName>
    </recommendedName>
</protein>
<dbReference type="SUPFAM" id="SSF55961">
    <property type="entry name" value="Bet v1-like"/>
    <property type="match status" value="1"/>
</dbReference>
<feature type="compositionally biased region" description="Basic and acidic residues" evidence="1">
    <location>
        <begin position="233"/>
        <end position="245"/>
    </location>
</feature>
<feature type="region of interest" description="Disordered" evidence="1">
    <location>
        <begin position="233"/>
        <end position="253"/>
    </location>
</feature>
<dbReference type="AlphaFoldDB" id="A0A8H4VTQ6"/>
<dbReference type="PANTHER" id="PTHR40370:SF1">
    <property type="entry name" value="DUF3074 DOMAIN-CONTAINING PROTEIN"/>
    <property type="match status" value="1"/>
</dbReference>
<dbReference type="PANTHER" id="PTHR40370">
    <property type="entry name" value="EXPRESSED PROTEIN"/>
    <property type="match status" value="1"/>
</dbReference>
<evidence type="ECO:0000256" key="1">
    <source>
        <dbReference type="SAM" id="MobiDB-lite"/>
    </source>
</evidence>
<evidence type="ECO:0000259" key="2">
    <source>
        <dbReference type="Pfam" id="PF11274"/>
    </source>
</evidence>
<dbReference type="EMBL" id="JAACJL010000002">
    <property type="protein sequence ID" value="KAF4622198.1"/>
    <property type="molecule type" value="Genomic_DNA"/>
</dbReference>
<dbReference type="InterPro" id="IPR024500">
    <property type="entry name" value="DUF3074"/>
</dbReference>
<organism evidence="3 4">
    <name type="scientific">Agrocybe pediades</name>
    <dbReference type="NCBI Taxonomy" id="84607"/>
    <lineage>
        <taxon>Eukaryota</taxon>
        <taxon>Fungi</taxon>
        <taxon>Dikarya</taxon>
        <taxon>Basidiomycota</taxon>
        <taxon>Agaricomycotina</taxon>
        <taxon>Agaricomycetes</taxon>
        <taxon>Agaricomycetidae</taxon>
        <taxon>Agaricales</taxon>
        <taxon>Agaricineae</taxon>
        <taxon>Strophariaceae</taxon>
        <taxon>Agrocybe</taxon>
    </lineage>
</organism>
<sequence length="253" mass="29556">MTIIFRHSRLSLQGIPQDAVLIKDAQTTLDASLSWRAAKPQDGCQTFFHEEHDERRKTTRTWHCIVRNIHKDEVSFTRLWERMGKDKVENQKSYVATISRVTRISSLAEGQAIWTLLFTYPPPMSPRVFTIFQASWLLQHSHKRRGIVVTLPVDLSKDKHLAELEEKGVKGLWASVEHLQELEGDVIEWRRIACLDAQGFVPKFWAERKLDHRMIKETMSCITWLKAQKEEERSHENRVENRNNHYIDGGTST</sequence>
<accession>A0A8H4VTQ6</accession>
<evidence type="ECO:0000313" key="4">
    <source>
        <dbReference type="Proteomes" id="UP000521872"/>
    </source>
</evidence>
<comment type="caution">
    <text evidence="3">The sequence shown here is derived from an EMBL/GenBank/DDBJ whole genome shotgun (WGS) entry which is preliminary data.</text>
</comment>
<evidence type="ECO:0000313" key="3">
    <source>
        <dbReference type="EMBL" id="KAF4622198.1"/>
    </source>
</evidence>
<dbReference type="Pfam" id="PF11274">
    <property type="entry name" value="DUF3074"/>
    <property type="match status" value="1"/>
</dbReference>
<gene>
    <name evidence="3" type="ORF">D9613_009365</name>
</gene>
<proteinExistence type="predicted"/>
<feature type="domain" description="DUF3074" evidence="2">
    <location>
        <begin position="68"/>
        <end position="225"/>
    </location>
</feature>
<name>A0A8H4VTQ6_9AGAR</name>